<keyword evidence="3" id="KW-1185">Reference proteome</keyword>
<dbReference type="Proteomes" id="UP001649381">
    <property type="component" value="Unassembled WGS sequence"/>
</dbReference>
<comment type="caution">
    <text evidence="2">The sequence shown here is derived from an EMBL/GenBank/DDBJ whole genome shotgun (WGS) entry which is preliminary data.</text>
</comment>
<feature type="region of interest" description="Disordered" evidence="1">
    <location>
        <begin position="204"/>
        <end position="253"/>
    </location>
</feature>
<organism evidence="2 3">
    <name type="scientific">Pseudalkalibacillus berkeleyi</name>
    <dbReference type="NCBI Taxonomy" id="1069813"/>
    <lineage>
        <taxon>Bacteria</taxon>
        <taxon>Bacillati</taxon>
        <taxon>Bacillota</taxon>
        <taxon>Bacilli</taxon>
        <taxon>Bacillales</taxon>
        <taxon>Fictibacillaceae</taxon>
        <taxon>Pseudalkalibacillus</taxon>
    </lineage>
</organism>
<protein>
    <submittedName>
        <fullName evidence="2">Uncharacterized protein</fullName>
    </submittedName>
</protein>
<proteinExistence type="predicted"/>
<evidence type="ECO:0000256" key="1">
    <source>
        <dbReference type="SAM" id="MobiDB-lite"/>
    </source>
</evidence>
<dbReference type="EMBL" id="JAKIJS010000001">
    <property type="protein sequence ID" value="MCF6136900.1"/>
    <property type="molecule type" value="Genomic_DNA"/>
</dbReference>
<evidence type="ECO:0000313" key="3">
    <source>
        <dbReference type="Proteomes" id="UP001649381"/>
    </source>
</evidence>
<reference evidence="2 3" key="1">
    <citation type="submission" date="2022-01" db="EMBL/GenBank/DDBJ databases">
        <title>Alkalihalobacillus sp. EGI L200015, a novel bacterium isolated from a salt lake sediment.</title>
        <authorList>
            <person name="Gao L."/>
            <person name="Fang B.-Z."/>
            <person name="Li W.-J."/>
        </authorList>
    </citation>
    <scope>NUCLEOTIDE SEQUENCE [LARGE SCALE GENOMIC DNA]</scope>
    <source>
        <strain evidence="2 3">KCTC 12718</strain>
    </source>
</reference>
<gene>
    <name evidence="2" type="ORF">L2716_04095</name>
</gene>
<accession>A0ABS9GZR8</accession>
<sequence length="253" mass="29522">MHRVSYNRRELCMLPIDELEALKQIAVFWGLIWNESEQDLVGGLSNYTIRIIGLNKKEFNRLNQLLKHTDVSLSTTHKNEEHLVLSSFREPDSVSYLSVESDQDVYEYRKQKGPFKSTLDWVYKGFNPIITNRDTKVYWNPNQCEEIAEWLTYLILQTCQSESANHPLSITTSTYENLLRKVLAPINPALSSYQLQPSWPEKPKFLIPPEEQKQGEPINPFKNNTNSETSKINPFKKQNKNAETKVINPFFRK</sequence>
<evidence type="ECO:0000313" key="2">
    <source>
        <dbReference type="EMBL" id="MCF6136900.1"/>
    </source>
</evidence>
<dbReference type="RefSeq" id="WP_236332042.1">
    <property type="nucleotide sequence ID" value="NZ_JAKIJS010000001.1"/>
</dbReference>
<name>A0ABS9GZR8_9BACL</name>
<feature type="compositionally biased region" description="Polar residues" evidence="1">
    <location>
        <begin position="221"/>
        <end position="232"/>
    </location>
</feature>